<organism evidence="1 2">
    <name type="scientific">Kriegella aquimaris</name>
    <dbReference type="NCBI Taxonomy" id="192904"/>
    <lineage>
        <taxon>Bacteria</taxon>
        <taxon>Pseudomonadati</taxon>
        <taxon>Bacteroidota</taxon>
        <taxon>Flavobacteriia</taxon>
        <taxon>Flavobacteriales</taxon>
        <taxon>Flavobacteriaceae</taxon>
        <taxon>Kriegella</taxon>
    </lineage>
</organism>
<reference evidence="1 2" key="1">
    <citation type="submission" date="2016-10" db="EMBL/GenBank/DDBJ databases">
        <authorList>
            <person name="de Groot N.N."/>
        </authorList>
    </citation>
    <scope>NUCLEOTIDE SEQUENCE [LARGE SCALE GENOMIC DNA]</scope>
    <source>
        <strain evidence="1 2">DSM 19886</strain>
    </source>
</reference>
<dbReference type="EMBL" id="FNGV01000004">
    <property type="protein sequence ID" value="SDM03649.1"/>
    <property type="molecule type" value="Genomic_DNA"/>
</dbReference>
<dbReference type="OrthoDB" id="1354696at2"/>
<proteinExistence type="predicted"/>
<keyword evidence="2" id="KW-1185">Reference proteome</keyword>
<dbReference type="RefSeq" id="WP_089888637.1">
    <property type="nucleotide sequence ID" value="NZ_FNGV01000004.1"/>
</dbReference>
<evidence type="ECO:0008006" key="3">
    <source>
        <dbReference type="Google" id="ProtNLM"/>
    </source>
</evidence>
<protein>
    <recommendedName>
        <fullName evidence="3">Fibronectin type-III domain-containing protein</fullName>
    </recommendedName>
</protein>
<accession>A0A1G9PXZ9</accession>
<dbReference type="PROSITE" id="PS51257">
    <property type="entry name" value="PROKAR_LIPOPROTEIN"/>
    <property type="match status" value="1"/>
</dbReference>
<dbReference type="Proteomes" id="UP000199440">
    <property type="component" value="Unassembled WGS sequence"/>
</dbReference>
<sequence length="234" mass="25971">MIEIFKRNVFFLWMLVAVLSSCEKSKDADTVVEKEPINTPAMAQGTLPLNGEPCADVEAVSGEPLKVLVLFQWTAAEYAVNYELRVFESQNEIYSETLTSLGSTVELDRGKSYTWAVNAKNSDGETVGNTLSFTTPGEPIGNYVPYAAAVTVAFDEMTSEMEVSWIGRDEDGDTLTYDVLIKENENLIIEFRYLSVDSLDAIPFVPTSYYEIEVTSKDSHGNFSISKHSEIAPE</sequence>
<dbReference type="InterPro" id="IPR013783">
    <property type="entry name" value="Ig-like_fold"/>
</dbReference>
<name>A0A1G9PXZ9_9FLAO</name>
<dbReference type="AlphaFoldDB" id="A0A1G9PXZ9"/>
<evidence type="ECO:0000313" key="2">
    <source>
        <dbReference type="Proteomes" id="UP000199440"/>
    </source>
</evidence>
<evidence type="ECO:0000313" key="1">
    <source>
        <dbReference type="EMBL" id="SDM03649.1"/>
    </source>
</evidence>
<dbReference type="STRING" id="192904.SAMN04488514_104211"/>
<gene>
    <name evidence="1" type="ORF">SAMN04488514_104211</name>
</gene>
<dbReference type="Gene3D" id="2.60.40.10">
    <property type="entry name" value="Immunoglobulins"/>
    <property type="match status" value="1"/>
</dbReference>